<feature type="compositionally biased region" description="Basic and acidic residues" evidence="1">
    <location>
        <begin position="9"/>
        <end position="20"/>
    </location>
</feature>
<proteinExistence type="predicted"/>
<gene>
    <name evidence="2" type="ORF">F2Q69_00059150</name>
</gene>
<sequence>MKRGFLGSLKKESADSRTIRQDPIQGLPHQDPRNHIEKLEDLVSRSKQNEVSEYHMLCKIFPYSIQMVQSTATRIFNQLG</sequence>
<comment type="caution">
    <text evidence="2">The sequence shown here is derived from an EMBL/GenBank/DDBJ whole genome shotgun (WGS) entry which is preliminary data.</text>
</comment>
<name>A0A8S9RFY7_BRACR</name>
<evidence type="ECO:0000256" key="1">
    <source>
        <dbReference type="SAM" id="MobiDB-lite"/>
    </source>
</evidence>
<dbReference type="AlphaFoldDB" id="A0A8S9RFY7"/>
<accession>A0A8S9RFY7</accession>
<dbReference type="EMBL" id="QGKX02000095">
    <property type="protein sequence ID" value="KAF3571631.1"/>
    <property type="molecule type" value="Genomic_DNA"/>
</dbReference>
<feature type="region of interest" description="Disordered" evidence="1">
    <location>
        <begin position="1"/>
        <end position="34"/>
    </location>
</feature>
<evidence type="ECO:0000313" key="3">
    <source>
        <dbReference type="Proteomes" id="UP000712600"/>
    </source>
</evidence>
<protein>
    <submittedName>
        <fullName evidence="2">Uncharacterized protein</fullName>
    </submittedName>
</protein>
<evidence type="ECO:0000313" key="2">
    <source>
        <dbReference type="EMBL" id="KAF3571631.1"/>
    </source>
</evidence>
<organism evidence="2 3">
    <name type="scientific">Brassica cretica</name>
    <name type="common">Mustard</name>
    <dbReference type="NCBI Taxonomy" id="69181"/>
    <lineage>
        <taxon>Eukaryota</taxon>
        <taxon>Viridiplantae</taxon>
        <taxon>Streptophyta</taxon>
        <taxon>Embryophyta</taxon>
        <taxon>Tracheophyta</taxon>
        <taxon>Spermatophyta</taxon>
        <taxon>Magnoliopsida</taxon>
        <taxon>eudicotyledons</taxon>
        <taxon>Gunneridae</taxon>
        <taxon>Pentapetalae</taxon>
        <taxon>rosids</taxon>
        <taxon>malvids</taxon>
        <taxon>Brassicales</taxon>
        <taxon>Brassicaceae</taxon>
        <taxon>Brassiceae</taxon>
        <taxon>Brassica</taxon>
    </lineage>
</organism>
<dbReference type="Proteomes" id="UP000712600">
    <property type="component" value="Unassembled WGS sequence"/>
</dbReference>
<reference evidence="2" key="1">
    <citation type="submission" date="2019-12" db="EMBL/GenBank/DDBJ databases">
        <title>Genome sequencing and annotation of Brassica cretica.</title>
        <authorList>
            <person name="Studholme D.J."/>
            <person name="Sarris P."/>
        </authorList>
    </citation>
    <scope>NUCLEOTIDE SEQUENCE</scope>
    <source>
        <strain evidence="2">PFS-109/04</strain>
        <tissue evidence="2">Leaf</tissue>
    </source>
</reference>